<dbReference type="Pfam" id="PF05656">
    <property type="entry name" value="DUF805"/>
    <property type="match status" value="1"/>
</dbReference>
<sequence length="195" mass="22256">MKGTILDFSVQTNTGVISGDDATRYHFLGSEWKESALPQRGMKVDFDTNNLNQAIAIYKALGAKSNTHSNTFNSENSEENYNLFDWFMKCLKNYANFNGRARPKEFWFYYLGLVLCNLISMIIDAILGTEFLFYAITTLALTIPFLAVSARRLHDTNRSGWWYLISLTIIGIIPLIIWWAQSGDSHNNQYGEPTL</sequence>
<name>A0AAX1MJ63_ACIJU</name>
<feature type="transmembrane region" description="Helical" evidence="1">
    <location>
        <begin position="131"/>
        <end position="149"/>
    </location>
</feature>
<proteinExistence type="predicted"/>
<dbReference type="AlphaFoldDB" id="A0AAX1MJ63"/>
<organism evidence="2 3">
    <name type="scientific">Acinetobacter junii</name>
    <dbReference type="NCBI Taxonomy" id="40215"/>
    <lineage>
        <taxon>Bacteria</taxon>
        <taxon>Pseudomonadati</taxon>
        <taxon>Pseudomonadota</taxon>
        <taxon>Gammaproteobacteria</taxon>
        <taxon>Moraxellales</taxon>
        <taxon>Moraxellaceae</taxon>
        <taxon>Acinetobacter</taxon>
    </lineage>
</organism>
<keyword evidence="1" id="KW-1133">Transmembrane helix</keyword>
<dbReference type="GO" id="GO:0005886">
    <property type="term" value="C:plasma membrane"/>
    <property type="evidence" value="ECO:0007669"/>
    <property type="project" value="TreeGrafter"/>
</dbReference>
<keyword evidence="1" id="KW-0812">Transmembrane</keyword>
<dbReference type="RefSeq" id="WP_212639308.1">
    <property type="nucleotide sequence ID" value="NZ_CP059558.1"/>
</dbReference>
<dbReference type="InterPro" id="IPR008523">
    <property type="entry name" value="DUF805"/>
</dbReference>
<dbReference type="GeneID" id="70091951"/>
<dbReference type="EMBL" id="CP059558">
    <property type="protein sequence ID" value="QUY37620.1"/>
    <property type="molecule type" value="Genomic_DNA"/>
</dbReference>
<accession>A0AAX1MJ63</accession>
<dbReference type="Proteomes" id="UP000679388">
    <property type="component" value="Chromosome"/>
</dbReference>
<feature type="transmembrane region" description="Helical" evidence="1">
    <location>
        <begin position="106"/>
        <end position="125"/>
    </location>
</feature>
<dbReference type="PANTHER" id="PTHR34980">
    <property type="entry name" value="INNER MEMBRANE PROTEIN-RELATED-RELATED"/>
    <property type="match status" value="1"/>
</dbReference>
<reference evidence="2" key="1">
    <citation type="submission" date="2020-07" db="EMBL/GenBank/DDBJ databases">
        <title>Acinetobacter junii strain YR7 chromosome and plasmid pNDM-YR7.</title>
        <authorList>
            <person name="Tang B."/>
        </authorList>
    </citation>
    <scope>NUCLEOTIDE SEQUENCE</scope>
    <source>
        <strain evidence="2">YR7</strain>
    </source>
</reference>
<dbReference type="PANTHER" id="PTHR34980:SF2">
    <property type="entry name" value="INNER MEMBRANE PROTEIN YHAH-RELATED"/>
    <property type="match status" value="1"/>
</dbReference>
<protein>
    <submittedName>
        <fullName evidence="2">DUF805 domain-containing protein</fullName>
    </submittedName>
</protein>
<evidence type="ECO:0000313" key="2">
    <source>
        <dbReference type="EMBL" id="QUY37620.1"/>
    </source>
</evidence>
<gene>
    <name evidence="2" type="ORF">H2677_05435</name>
</gene>
<keyword evidence="1" id="KW-0472">Membrane</keyword>
<feature type="transmembrane region" description="Helical" evidence="1">
    <location>
        <begin position="161"/>
        <end position="180"/>
    </location>
</feature>
<evidence type="ECO:0000256" key="1">
    <source>
        <dbReference type="SAM" id="Phobius"/>
    </source>
</evidence>
<evidence type="ECO:0000313" key="3">
    <source>
        <dbReference type="Proteomes" id="UP000679388"/>
    </source>
</evidence>